<dbReference type="GO" id="GO:0043565">
    <property type="term" value="F:sequence-specific DNA binding"/>
    <property type="evidence" value="ECO:0007669"/>
    <property type="project" value="InterPro"/>
</dbReference>
<dbReference type="InterPro" id="IPR003439">
    <property type="entry name" value="ABC_transporter-like_ATP-bd"/>
</dbReference>
<dbReference type="Pfam" id="PF12833">
    <property type="entry name" value="HTH_18"/>
    <property type="match status" value="1"/>
</dbReference>
<feature type="domain" description="ABC transporter" evidence="14">
    <location>
        <begin position="175"/>
        <end position="431"/>
    </location>
</feature>
<comment type="subcellular location">
    <subcellularLocation>
        <location evidence="12">Cytoplasm</location>
    </subcellularLocation>
    <text evidence="12">Associates with ribosomes and polysomes.</text>
</comment>
<evidence type="ECO:0000259" key="13">
    <source>
        <dbReference type="PROSITE" id="PS01124"/>
    </source>
</evidence>
<evidence type="ECO:0000256" key="1">
    <source>
        <dbReference type="ARBA" id="ARBA00005868"/>
    </source>
</evidence>
<evidence type="ECO:0000256" key="7">
    <source>
        <dbReference type="ARBA" id="ARBA00022801"/>
    </source>
</evidence>
<name>A0A9D9DQ31_9BACT</name>
<dbReference type="SUPFAM" id="SSF52540">
    <property type="entry name" value="P-loop containing nucleoside triphosphate hydrolases"/>
    <property type="match status" value="2"/>
</dbReference>
<sequence>MAKMLWLRSILYKGALWIVRKEEKRDLSCEGYFNPVNTLLCECRITVTYGDILQKIADNADRAMSQRRLFLDSALTLDKLAREIGCNRTYLSRALAQKKKMNYRNYLNDYRIKYAKELLSHKDYTLLDVAIISGFRNEKTFYNAVVQSGDKSWKSVKKRYLYRKNSDMADEKIIFSMNGVKKILPQSNRVILKDIYLSFFYGAKIGIIGLNGSGKSTLMKIIAGIDTAYDGEVVFSPGYSVGYLEQEPQLDDNKTVKEVVEEGVQQIVDLMKEYEQVNARFMEPMSDEQMSKLIEYQGELTDKIEHVNGWDLDSRLERAMDALMCPEPDALVKNLSGGERRRVALCRLLLQEPDVLLLDEPTNHLDTESIQWLEAHLKQYKGTVIAVTHDRYFLDNVAGWILELDRGEGIPWKGNYSSWLEQKARRLESEEKQESKRRKTLERELEWVRMAPKARHAKSKARLSAYEKMMNEDGRQKEERLEIFIPNGPRLGDKVIEAVGVAKSYGERLLFENLDFKLPPAGIVGVIGPNGAGKTTLFRLIMGYEKPDKGEFSIGPTVKIAYIDQQHKQIDPDKTVYQTIAENSEFIKLGNREVNARAYVSRFNFSGADQEKKCGVLSGGERNRLHLALTLKEEANVLLLDEPTNDVDVNTIRALEEGLENFAGCAVVISHDRWFLDRICTHILAFEGDSKVYFYEGTYSEYEENKKMRLGDVEPKRFKYKKLK</sequence>
<keyword evidence="3 12" id="KW-0820">tRNA-binding</keyword>
<dbReference type="GO" id="GO:0016887">
    <property type="term" value="F:ATP hydrolysis activity"/>
    <property type="evidence" value="ECO:0007669"/>
    <property type="project" value="UniProtKB-UniRule"/>
</dbReference>
<dbReference type="FunFam" id="3.40.50.300:FF:000011">
    <property type="entry name" value="Putative ABC transporter ATP-binding component"/>
    <property type="match status" value="1"/>
</dbReference>
<dbReference type="InterPro" id="IPR017871">
    <property type="entry name" value="ABC_transporter-like_CS"/>
</dbReference>
<keyword evidence="6 12" id="KW-0547">Nucleotide-binding</keyword>
<evidence type="ECO:0000256" key="10">
    <source>
        <dbReference type="ARBA" id="ARBA00022884"/>
    </source>
</evidence>
<keyword evidence="4 12" id="KW-0699">rRNA-binding</keyword>
<dbReference type="InterPro" id="IPR032781">
    <property type="entry name" value="ABC_tran_Xtn"/>
</dbReference>
<dbReference type="SMART" id="SM00342">
    <property type="entry name" value="HTH_ARAC"/>
    <property type="match status" value="1"/>
</dbReference>
<dbReference type="NCBIfam" id="TIGR03719">
    <property type="entry name" value="ABC_ABC_ChvD"/>
    <property type="match status" value="1"/>
</dbReference>
<dbReference type="GO" id="GO:0003700">
    <property type="term" value="F:DNA-binding transcription factor activity"/>
    <property type="evidence" value="ECO:0007669"/>
    <property type="project" value="InterPro"/>
</dbReference>
<comment type="similarity">
    <text evidence="1 12">Belongs to the ABC transporter superfamily. ABCF family. Translational throttle EttA subfamily.</text>
</comment>
<dbReference type="AlphaFoldDB" id="A0A9D9DQ31"/>
<dbReference type="GO" id="GO:0019843">
    <property type="term" value="F:rRNA binding"/>
    <property type="evidence" value="ECO:0007669"/>
    <property type="project" value="UniProtKB-UniRule"/>
</dbReference>
<dbReference type="FunFam" id="3.40.50.300:FF:000183">
    <property type="entry name" value="ABC transporter ATP-binding protein yjjK"/>
    <property type="match status" value="1"/>
</dbReference>
<dbReference type="InterPro" id="IPR018060">
    <property type="entry name" value="HTH_AraC"/>
</dbReference>
<feature type="region of interest" description="PtIM" evidence="12">
    <location>
        <begin position="414"/>
        <end position="494"/>
    </location>
</feature>
<dbReference type="Gene3D" id="1.10.10.60">
    <property type="entry name" value="Homeodomain-like"/>
    <property type="match status" value="2"/>
</dbReference>
<evidence type="ECO:0000256" key="12">
    <source>
        <dbReference type="HAMAP-Rule" id="MF_00847"/>
    </source>
</evidence>
<dbReference type="CDD" id="cd03221">
    <property type="entry name" value="ABCF_EF-3"/>
    <property type="match status" value="2"/>
</dbReference>
<keyword evidence="10 12" id="KW-0694">RNA-binding</keyword>
<reference evidence="15" key="2">
    <citation type="journal article" date="2021" name="PeerJ">
        <title>Extensive microbial diversity within the chicken gut microbiome revealed by metagenomics and culture.</title>
        <authorList>
            <person name="Gilroy R."/>
            <person name="Ravi A."/>
            <person name="Getino M."/>
            <person name="Pursley I."/>
            <person name="Horton D.L."/>
            <person name="Alikhan N.F."/>
            <person name="Baker D."/>
            <person name="Gharbi K."/>
            <person name="Hall N."/>
            <person name="Watson M."/>
            <person name="Adriaenssens E.M."/>
            <person name="Foster-Nyarko E."/>
            <person name="Jarju S."/>
            <person name="Secka A."/>
            <person name="Antonio M."/>
            <person name="Oren A."/>
            <person name="Chaudhuri R.R."/>
            <person name="La Ragione R."/>
            <person name="Hildebrand F."/>
            <person name="Pallen M.J."/>
        </authorList>
    </citation>
    <scope>NUCLEOTIDE SEQUENCE</scope>
    <source>
        <strain evidence="15">15467</strain>
    </source>
</reference>
<dbReference type="PANTHER" id="PTHR43858:SF1">
    <property type="entry name" value="ABC TRANSPORTER-RELATED PROTEIN"/>
    <property type="match status" value="1"/>
</dbReference>
<keyword evidence="9 12" id="KW-0810">Translation regulation</keyword>
<feature type="domain" description="HTH araC/xylS-type" evidence="13">
    <location>
        <begin position="50"/>
        <end position="159"/>
    </location>
</feature>
<dbReference type="SMART" id="SM00382">
    <property type="entry name" value="AAA"/>
    <property type="match status" value="2"/>
</dbReference>
<evidence type="ECO:0000256" key="9">
    <source>
        <dbReference type="ARBA" id="ARBA00022845"/>
    </source>
</evidence>
<dbReference type="InterPro" id="IPR027417">
    <property type="entry name" value="P-loop_NTPase"/>
</dbReference>
<dbReference type="Proteomes" id="UP000823635">
    <property type="component" value="Unassembled WGS sequence"/>
</dbReference>
<evidence type="ECO:0000313" key="15">
    <source>
        <dbReference type="EMBL" id="MBO8429134.1"/>
    </source>
</evidence>
<keyword evidence="11 12" id="KW-0648">Protein biosynthesis</keyword>
<evidence type="ECO:0000256" key="4">
    <source>
        <dbReference type="ARBA" id="ARBA00022730"/>
    </source>
</evidence>
<dbReference type="InterPro" id="IPR003593">
    <property type="entry name" value="AAA+_ATPase"/>
</dbReference>
<dbReference type="Pfam" id="PF00005">
    <property type="entry name" value="ABC_tran"/>
    <property type="match status" value="2"/>
</dbReference>
<dbReference type="EMBL" id="JADINB010000093">
    <property type="protein sequence ID" value="MBO8429134.1"/>
    <property type="molecule type" value="Genomic_DNA"/>
</dbReference>
<keyword evidence="5 12" id="KW-0677">Repeat</keyword>
<dbReference type="EC" id="3.6.1.-" evidence="12"/>
<dbReference type="PROSITE" id="PS01124">
    <property type="entry name" value="HTH_ARAC_FAMILY_2"/>
    <property type="match status" value="1"/>
</dbReference>
<dbReference type="GO" id="GO:0006412">
    <property type="term" value="P:translation"/>
    <property type="evidence" value="ECO:0007669"/>
    <property type="project" value="UniProtKB-KW"/>
</dbReference>
<dbReference type="HAMAP" id="MF_00847">
    <property type="entry name" value="EttA"/>
    <property type="match status" value="1"/>
</dbReference>
<comment type="caution">
    <text evidence="12">Lacks conserved residue(s) required for the propagation of feature annotation.</text>
</comment>
<dbReference type="PROSITE" id="PS50893">
    <property type="entry name" value="ABC_TRANSPORTER_2"/>
    <property type="match status" value="2"/>
</dbReference>
<comment type="subunit">
    <text evidence="12">Monomer. Probably contacts ribosomal proteins L1, L5, L33 and S7, the 16S and 23S rRNA and the P-site containing tRNA(fMet).</text>
</comment>
<comment type="domain">
    <text evidence="12">The P-site tRNA interaction motif (PtIM domain) probably interacts with the P-site tRNA(fMet) as well as the 23S rRNA.</text>
</comment>
<evidence type="ECO:0000256" key="11">
    <source>
        <dbReference type="ARBA" id="ARBA00022917"/>
    </source>
</evidence>
<dbReference type="InterPro" id="IPR022374">
    <property type="entry name" value="EttA"/>
</dbReference>
<evidence type="ECO:0000256" key="8">
    <source>
        <dbReference type="ARBA" id="ARBA00022840"/>
    </source>
</evidence>
<keyword evidence="7 12" id="KW-0378">Hydrolase</keyword>
<dbReference type="PROSITE" id="PS00211">
    <property type="entry name" value="ABC_TRANSPORTER_1"/>
    <property type="match status" value="1"/>
</dbReference>
<protein>
    <recommendedName>
        <fullName evidence="12">Energy-dependent translational throttle protein EttA</fullName>
        <ecNumber evidence="12">3.6.1.-</ecNumber>
    </recommendedName>
    <alternativeName>
        <fullName evidence="12">Translational regulatory factor EttA</fullName>
    </alternativeName>
</protein>
<comment type="caution">
    <text evidence="15">The sequence shown here is derived from an EMBL/GenBank/DDBJ whole genome shotgun (WGS) entry which is preliminary data.</text>
</comment>
<dbReference type="NCBIfam" id="NF008775">
    <property type="entry name" value="PRK11819.1"/>
    <property type="match status" value="1"/>
</dbReference>
<organism evidence="15 16">
    <name type="scientific">Candidatus Egerieousia excrementavium</name>
    <dbReference type="NCBI Taxonomy" id="2840778"/>
    <lineage>
        <taxon>Bacteria</taxon>
        <taxon>Pseudomonadati</taxon>
        <taxon>Bacteroidota</taxon>
        <taxon>Bacteroidia</taxon>
        <taxon>Bacteroidales</taxon>
        <taxon>Candidatus Egerieousia</taxon>
    </lineage>
</organism>
<dbReference type="Pfam" id="PF12848">
    <property type="entry name" value="ABC_tran_Xtn"/>
    <property type="match status" value="1"/>
</dbReference>
<gene>
    <name evidence="12 15" type="primary">ettA</name>
    <name evidence="15" type="ORF">IAC68_04285</name>
</gene>
<feature type="binding site" evidence="12">
    <location>
        <begin position="528"/>
        <end position="535"/>
    </location>
    <ligand>
        <name>ATP</name>
        <dbReference type="ChEBI" id="CHEBI:30616"/>
        <label>2</label>
    </ligand>
</feature>
<accession>A0A9D9DQ31</accession>
<proteinExistence type="inferred from homology"/>
<comment type="catalytic activity">
    <reaction evidence="12">
        <text>ATP + H2O = ADP + phosphate + H(+)</text>
        <dbReference type="Rhea" id="RHEA:13065"/>
        <dbReference type="ChEBI" id="CHEBI:15377"/>
        <dbReference type="ChEBI" id="CHEBI:15378"/>
        <dbReference type="ChEBI" id="CHEBI:30616"/>
        <dbReference type="ChEBI" id="CHEBI:43474"/>
        <dbReference type="ChEBI" id="CHEBI:456216"/>
    </reaction>
</comment>
<feature type="domain" description="ABC transporter" evidence="14">
    <location>
        <begin position="496"/>
        <end position="721"/>
    </location>
</feature>
<keyword evidence="2 12" id="KW-0963">Cytoplasm</keyword>
<dbReference type="GO" id="GO:0005737">
    <property type="term" value="C:cytoplasm"/>
    <property type="evidence" value="ECO:0007669"/>
    <property type="project" value="UniProtKB-SubCell"/>
</dbReference>
<evidence type="ECO:0000256" key="5">
    <source>
        <dbReference type="ARBA" id="ARBA00022737"/>
    </source>
</evidence>
<dbReference type="GO" id="GO:0043022">
    <property type="term" value="F:ribosome binding"/>
    <property type="evidence" value="ECO:0007669"/>
    <property type="project" value="UniProtKB-UniRule"/>
</dbReference>
<dbReference type="Gene3D" id="3.40.50.300">
    <property type="entry name" value="P-loop containing nucleotide triphosphate hydrolases"/>
    <property type="match status" value="2"/>
</dbReference>
<reference evidence="15" key="1">
    <citation type="submission" date="2020-10" db="EMBL/GenBank/DDBJ databases">
        <authorList>
            <person name="Gilroy R."/>
        </authorList>
    </citation>
    <scope>NUCLEOTIDE SEQUENCE</scope>
    <source>
        <strain evidence="15">15467</strain>
    </source>
</reference>
<comment type="function">
    <text evidence="12">A translation factor that gates the progression of the 70S ribosomal initiation complex (IC, containing tRNA(fMet) in the P-site) into the translation elongation cycle by using a mechanism sensitive to the ATP/ADP ratio. Binds to the 70S ribosome E-site where it modulates the state of the translating ribosome during subunit translocation. ATP hydrolysis probably frees it from the ribosome, which can enter the elongation phase.</text>
</comment>
<evidence type="ECO:0000259" key="14">
    <source>
        <dbReference type="PROSITE" id="PS50893"/>
    </source>
</evidence>
<evidence type="ECO:0000256" key="6">
    <source>
        <dbReference type="ARBA" id="ARBA00022741"/>
    </source>
</evidence>
<dbReference type="PANTHER" id="PTHR43858">
    <property type="entry name" value="ENERGY-DEPENDENT TRANSLATIONAL THROTTLE PROTEIN ETTA"/>
    <property type="match status" value="1"/>
</dbReference>
<evidence type="ECO:0000313" key="16">
    <source>
        <dbReference type="Proteomes" id="UP000823635"/>
    </source>
</evidence>
<evidence type="ECO:0000256" key="3">
    <source>
        <dbReference type="ARBA" id="ARBA00022555"/>
    </source>
</evidence>
<evidence type="ECO:0000256" key="2">
    <source>
        <dbReference type="ARBA" id="ARBA00022490"/>
    </source>
</evidence>
<dbReference type="GO" id="GO:0045900">
    <property type="term" value="P:negative regulation of translational elongation"/>
    <property type="evidence" value="ECO:0007669"/>
    <property type="project" value="UniProtKB-UniRule"/>
</dbReference>
<keyword evidence="8 12" id="KW-0067">ATP-binding</keyword>
<dbReference type="GO" id="GO:0000049">
    <property type="term" value="F:tRNA binding"/>
    <property type="evidence" value="ECO:0007669"/>
    <property type="project" value="UniProtKB-UniRule"/>
</dbReference>
<comment type="domain">
    <text evidence="12">The arm domain is inserted in the first ABC transporter domain. Probably contacts ribosomal protein L1.</text>
</comment>
<dbReference type="GO" id="GO:0005524">
    <property type="term" value="F:ATP binding"/>
    <property type="evidence" value="ECO:0007669"/>
    <property type="project" value="UniProtKB-UniRule"/>
</dbReference>